<organism evidence="1 2">
    <name type="scientific">Paramecium primaurelia</name>
    <dbReference type="NCBI Taxonomy" id="5886"/>
    <lineage>
        <taxon>Eukaryota</taxon>
        <taxon>Sar</taxon>
        <taxon>Alveolata</taxon>
        <taxon>Ciliophora</taxon>
        <taxon>Intramacronucleata</taxon>
        <taxon>Oligohymenophorea</taxon>
        <taxon>Peniculida</taxon>
        <taxon>Parameciidae</taxon>
        <taxon>Paramecium</taxon>
    </lineage>
</organism>
<dbReference type="AlphaFoldDB" id="A0A8S1MD00"/>
<name>A0A8S1MD00_PARPR</name>
<evidence type="ECO:0000313" key="1">
    <source>
        <dbReference type="EMBL" id="CAD8076101.1"/>
    </source>
</evidence>
<reference evidence="1" key="1">
    <citation type="submission" date="2021-01" db="EMBL/GenBank/DDBJ databases">
        <authorList>
            <consortium name="Genoscope - CEA"/>
            <person name="William W."/>
        </authorList>
    </citation>
    <scope>NUCLEOTIDE SEQUENCE</scope>
</reference>
<evidence type="ECO:0000313" key="2">
    <source>
        <dbReference type="Proteomes" id="UP000688137"/>
    </source>
</evidence>
<proteinExistence type="predicted"/>
<protein>
    <submittedName>
        <fullName evidence="1">Uncharacterized protein</fullName>
    </submittedName>
</protein>
<accession>A0A8S1MD00</accession>
<dbReference type="EMBL" id="CAJJDM010000055">
    <property type="protein sequence ID" value="CAD8076101.1"/>
    <property type="molecule type" value="Genomic_DNA"/>
</dbReference>
<sequence length="54" mass="6714">MVIVHQFSKYKFLIKYQDKSEKLNYNSYSVIKNYKYQLKHQQHLQYNIVCIIEL</sequence>
<comment type="caution">
    <text evidence="1">The sequence shown here is derived from an EMBL/GenBank/DDBJ whole genome shotgun (WGS) entry which is preliminary data.</text>
</comment>
<gene>
    <name evidence="1" type="ORF">PPRIM_AZ9-3.1.T0550234</name>
</gene>
<dbReference type="Proteomes" id="UP000688137">
    <property type="component" value="Unassembled WGS sequence"/>
</dbReference>
<keyword evidence="2" id="KW-1185">Reference proteome</keyword>